<gene>
    <name evidence="1" type="ORF">Scep_021787</name>
</gene>
<keyword evidence="2" id="KW-1185">Reference proteome</keyword>
<dbReference type="AlphaFoldDB" id="A0AAP0F967"/>
<dbReference type="EMBL" id="JBBNAG010000009">
    <property type="protein sequence ID" value="KAK9104943.1"/>
    <property type="molecule type" value="Genomic_DNA"/>
</dbReference>
<protein>
    <submittedName>
        <fullName evidence="1">Uncharacterized protein</fullName>
    </submittedName>
</protein>
<reference evidence="1 2" key="1">
    <citation type="submission" date="2024-01" db="EMBL/GenBank/DDBJ databases">
        <title>Genome assemblies of Stephania.</title>
        <authorList>
            <person name="Yang L."/>
        </authorList>
    </citation>
    <scope>NUCLEOTIDE SEQUENCE [LARGE SCALE GENOMIC DNA]</scope>
    <source>
        <strain evidence="1">JXDWG</strain>
        <tissue evidence="1">Leaf</tissue>
    </source>
</reference>
<comment type="caution">
    <text evidence="1">The sequence shown here is derived from an EMBL/GenBank/DDBJ whole genome shotgun (WGS) entry which is preliminary data.</text>
</comment>
<proteinExistence type="predicted"/>
<organism evidence="1 2">
    <name type="scientific">Stephania cephalantha</name>
    <dbReference type="NCBI Taxonomy" id="152367"/>
    <lineage>
        <taxon>Eukaryota</taxon>
        <taxon>Viridiplantae</taxon>
        <taxon>Streptophyta</taxon>
        <taxon>Embryophyta</taxon>
        <taxon>Tracheophyta</taxon>
        <taxon>Spermatophyta</taxon>
        <taxon>Magnoliopsida</taxon>
        <taxon>Ranunculales</taxon>
        <taxon>Menispermaceae</taxon>
        <taxon>Menispermoideae</taxon>
        <taxon>Cissampelideae</taxon>
        <taxon>Stephania</taxon>
    </lineage>
</organism>
<name>A0AAP0F967_9MAGN</name>
<evidence type="ECO:0000313" key="2">
    <source>
        <dbReference type="Proteomes" id="UP001419268"/>
    </source>
</evidence>
<evidence type="ECO:0000313" key="1">
    <source>
        <dbReference type="EMBL" id="KAK9104943.1"/>
    </source>
</evidence>
<dbReference type="Proteomes" id="UP001419268">
    <property type="component" value="Unassembled WGS sequence"/>
</dbReference>
<accession>A0AAP0F967</accession>
<sequence length="159" mass="18423">MGISRPCGPTLLRNKLRTPIENLMPCRKRSIAPRCSLAYVLQDQPPKLVHNKLLSLHLHLSNCPRDMYRALSHFFGECSSWCLNLLEESMRFGKSWESLGRKETSRRQVGVLTQMNIAGSHPNTSPRGKKKTYEEKWIPTYVKDHFWGSMSTTQRNEKH</sequence>